<evidence type="ECO:0000313" key="5">
    <source>
        <dbReference type="EMBL" id="RHL88212.1"/>
    </source>
</evidence>
<evidence type="ECO:0000313" key="7">
    <source>
        <dbReference type="Proteomes" id="UP000285666"/>
    </source>
</evidence>
<sequence>MRRFIAGILMIVSIILLTISIYFLMGMFIQERQDNQLQQELQELMQEKEDEPGENSSGDSFIEVDAGILALHEENPDCIGWLTIEGTKIDYPVMYRPGDKNYYLHRDFNGDYSANGCLFLAEECVPGDSDNLIIYGHHMNSGKMFADLEKYKDKGFYEEHPTILFRTIWGNEQYQILSAFTTPVYTGNDFNYYSFIKAQKGADYEYFIREIKRKAIYETGITAEYGDKLLTLSTCEYSQRNGRMVVVAKKIQQNESRERTGRI</sequence>
<dbReference type="EMBL" id="QRPD01000005">
    <property type="protein sequence ID" value="RHL88212.1"/>
    <property type="molecule type" value="Genomic_DNA"/>
</dbReference>
<dbReference type="SUPFAM" id="SSF63817">
    <property type="entry name" value="Sortase"/>
    <property type="match status" value="1"/>
</dbReference>
<keyword evidence="3" id="KW-1133">Transmembrane helix</keyword>
<evidence type="ECO:0000256" key="2">
    <source>
        <dbReference type="PIRSR" id="PIRSR605754-1"/>
    </source>
</evidence>
<evidence type="ECO:0000313" key="4">
    <source>
        <dbReference type="EMBL" id="RHF77331.1"/>
    </source>
</evidence>
<dbReference type="GO" id="GO:0016787">
    <property type="term" value="F:hydrolase activity"/>
    <property type="evidence" value="ECO:0007669"/>
    <property type="project" value="UniProtKB-KW"/>
</dbReference>
<name>A0A415N050_9FIRM</name>
<dbReference type="InterPro" id="IPR005754">
    <property type="entry name" value="Sortase"/>
</dbReference>
<feature type="active site" description="Acyl-thioester intermediate" evidence="2">
    <location>
        <position position="235"/>
    </location>
</feature>
<dbReference type="Pfam" id="PF04203">
    <property type="entry name" value="Sortase"/>
    <property type="match status" value="1"/>
</dbReference>
<dbReference type="Gene3D" id="2.40.260.10">
    <property type="entry name" value="Sortase"/>
    <property type="match status" value="1"/>
</dbReference>
<dbReference type="InterPro" id="IPR009835">
    <property type="entry name" value="SrtB"/>
</dbReference>
<gene>
    <name evidence="5" type="primary">srtB</name>
    <name evidence="4" type="ORF">DW658_11550</name>
    <name evidence="5" type="ORF">DWZ98_07400</name>
</gene>
<proteinExistence type="predicted"/>
<dbReference type="EC" id="3.4.22.71" evidence="5"/>
<dbReference type="NCBIfam" id="TIGR03064">
    <property type="entry name" value="sortase_srtB"/>
    <property type="match status" value="1"/>
</dbReference>
<dbReference type="Proteomes" id="UP000283325">
    <property type="component" value="Unassembled WGS sequence"/>
</dbReference>
<feature type="active site" description="Proton donor/acceptor" evidence="2">
    <location>
        <position position="137"/>
    </location>
</feature>
<evidence type="ECO:0000256" key="1">
    <source>
        <dbReference type="ARBA" id="ARBA00022801"/>
    </source>
</evidence>
<keyword evidence="3" id="KW-0472">Membrane</keyword>
<evidence type="ECO:0000256" key="3">
    <source>
        <dbReference type="SAM" id="Phobius"/>
    </source>
</evidence>
<protein>
    <submittedName>
        <fullName evidence="5">SrtB family sortase</fullName>
        <ecNumber evidence="5">3.4.22.71</ecNumber>
    </submittedName>
</protein>
<comment type="caution">
    <text evidence="5">The sequence shown here is derived from an EMBL/GenBank/DDBJ whole genome shotgun (WGS) entry which is preliminary data.</text>
</comment>
<dbReference type="RefSeq" id="WP_029730839.1">
    <property type="nucleotide sequence ID" value="NZ_QRHN01000016.1"/>
</dbReference>
<dbReference type="InterPro" id="IPR023365">
    <property type="entry name" value="Sortase_dom-sf"/>
</dbReference>
<reference evidence="6 7" key="1">
    <citation type="submission" date="2018-08" db="EMBL/GenBank/DDBJ databases">
        <title>A genome reference for cultivated species of the human gut microbiota.</title>
        <authorList>
            <person name="Zou Y."/>
            <person name="Xue W."/>
            <person name="Luo G."/>
        </authorList>
    </citation>
    <scope>NUCLEOTIDE SEQUENCE [LARGE SCALE GENOMIC DNA]</scope>
    <source>
        <strain evidence="5 6">AF36-1BH</strain>
        <strain evidence="4 7">AM23-7AC</strain>
    </source>
</reference>
<dbReference type="EMBL" id="QRHN01000016">
    <property type="protein sequence ID" value="RHF77331.1"/>
    <property type="molecule type" value="Genomic_DNA"/>
</dbReference>
<evidence type="ECO:0000313" key="6">
    <source>
        <dbReference type="Proteomes" id="UP000283325"/>
    </source>
</evidence>
<accession>A0A415N050</accession>
<dbReference type="GeneID" id="96228422"/>
<dbReference type="Proteomes" id="UP000285666">
    <property type="component" value="Unassembled WGS sequence"/>
</dbReference>
<keyword evidence="1 5" id="KW-0378">Hydrolase</keyword>
<organism evidence="5 6">
    <name type="scientific">Dorea formicigenerans</name>
    <dbReference type="NCBI Taxonomy" id="39486"/>
    <lineage>
        <taxon>Bacteria</taxon>
        <taxon>Bacillati</taxon>
        <taxon>Bacillota</taxon>
        <taxon>Clostridia</taxon>
        <taxon>Lachnospirales</taxon>
        <taxon>Lachnospiraceae</taxon>
        <taxon>Dorea</taxon>
    </lineage>
</organism>
<dbReference type="AlphaFoldDB" id="A0A415N050"/>
<feature type="transmembrane region" description="Helical" evidence="3">
    <location>
        <begin position="7"/>
        <end position="29"/>
    </location>
</feature>
<keyword evidence="3" id="KW-0812">Transmembrane</keyword>
<dbReference type="CDD" id="cd05826">
    <property type="entry name" value="Sortase_B"/>
    <property type="match status" value="1"/>
</dbReference>